<dbReference type="InterPro" id="IPR025847">
    <property type="entry name" value="MEDS_domain"/>
</dbReference>
<evidence type="ECO:0000313" key="2">
    <source>
        <dbReference type="EMBL" id="SDN08549.1"/>
    </source>
</evidence>
<accession>A0A1G9YH72</accession>
<gene>
    <name evidence="2" type="ORF">SAMN04488137_3438</name>
</gene>
<keyword evidence="3" id="KW-1185">Reference proteome</keyword>
<dbReference type="EMBL" id="FNHW01000001">
    <property type="protein sequence ID" value="SDN08549.1"/>
    <property type="molecule type" value="Genomic_DNA"/>
</dbReference>
<feature type="domain" description="MEDS" evidence="1">
    <location>
        <begin position="15"/>
        <end position="165"/>
    </location>
</feature>
<proteinExistence type="predicted"/>
<reference evidence="3" key="1">
    <citation type="submission" date="2016-10" db="EMBL/GenBank/DDBJ databases">
        <authorList>
            <person name="Varghese N."/>
            <person name="Submissions S."/>
        </authorList>
    </citation>
    <scope>NUCLEOTIDE SEQUENCE [LARGE SCALE GENOMIC DNA]</scope>
    <source>
        <strain evidence="3">CGMCC 1.6854</strain>
    </source>
</reference>
<sequence length="173" mass="20350">MGQPIEELRSLKQGHILYKYENEVKYLSNLLSFIMLGLKRQHRVLVVESEKNLPKLKEQLESLIPVDKMSEILLINNFDFYLLNGDFHTHTIVNHFSNQTMVLDQVNKPAWTWAHVEWSSQEANCELVQKFEFKANEVIHKERRLSVCAYPLERLTPKLNSILSNNHDYLLSD</sequence>
<dbReference type="Proteomes" id="UP000199544">
    <property type="component" value="Unassembled WGS sequence"/>
</dbReference>
<dbReference type="RefSeq" id="WP_170834374.1">
    <property type="nucleotide sequence ID" value="NZ_FNHW01000001.1"/>
</dbReference>
<evidence type="ECO:0000313" key="3">
    <source>
        <dbReference type="Proteomes" id="UP000199544"/>
    </source>
</evidence>
<dbReference type="Pfam" id="PF14417">
    <property type="entry name" value="MEDS"/>
    <property type="match status" value="1"/>
</dbReference>
<dbReference type="AlphaFoldDB" id="A0A1G9YH72"/>
<name>A0A1G9YH72_9BACL</name>
<organism evidence="2 3">
    <name type="scientific">Fictibacillus solisalsi</name>
    <dbReference type="NCBI Taxonomy" id="459525"/>
    <lineage>
        <taxon>Bacteria</taxon>
        <taxon>Bacillati</taxon>
        <taxon>Bacillota</taxon>
        <taxon>Bacilli</taxon>
        <taxon>Bacillales</taxon>
        <taxon>Fictibacillaceae</taxon>
        <taxon>Fictibacillus</taxon>
    </lineage>
</organism>
<evidence type="ECO:0000259" key="1">
    <source>
        <dbReference type="Pfam" id="PF14417"/>
    </source>
</evidence>
<protein>
    <submittedName>
        <fullName evidence="2">MEDS: MEthanogen/methylotroph, DcmR Sensory domain</fullName>
    </submittedName>
</protein>